<protein>
    <recommendedName>
        <fullName evidence="7">Mannitol dehydrogenase C-terminal domain-containing protein</fullName>
    </recommendedName>
</protein>
<dbReference type="InterPro" id="IPR013131">
    <property type="entry name" value="Mannitol_DH_N"/>
</dbReference>
<dbReference type="AlphaFoldDB" id="A0A8J2T2Z0"/>
<reference evidence="5" key="1">
    <citation type="submission" date="2021-11" db="EMBL/GenBank/DDBJ databases">
        <authorList>
            <consortium name="Genoscope - CEA"/>
            <person name="William W."/>
        </authorList>
    </citation>
    <scope>NUCLEOTIDE SEQUENCE</scope>
</reference>
<dbReference type="InterPro" id="IPR008927">
    <property type="entry name" value="6-PGluconate_DH-like_C_sf"/>
</dbReference>
<evidence type="ECO:0000259" key="4">
    <source>
        <dbReference type="Pfam" id="PF08125"/>
    </source>
</evidence>
<evidence type="ECO:0000313" key="6">
    <source>
        <dbReference type="Proteomes" id="UP000789595"/>
    </source>
</evidence>
<dbReference type="InterPro" id="IPR036291">
    <property type="entry name" value="NAD(P)-bd_dom_sf"/>
</dbReference>
<comment type="caution">
    <text evidence="5">The sequence shown here is derived from an EMBL/GenBank/DDBJ whole genome shotgun (WGS) entry which is preliminary data.</text>
</comment>
<dbReference type="SUPFAM" id="SSF51735">
    <property type="entry name" value="NAD(P)-binding Rossmann-fold domains"/>
    <property type="match status" value="1"/>
</dbReference>
<evidence type="ECO:0000259" key="3">
    <source>
        <dbReference type="Pfam" id="PF01232"/>
    </source>
</evidence>
<evidence type="ECO:0000256" key="2">
    <source>
        <dbReference type="ARBA" id="ARBA00023027"/>
    </source>
</evidence>
<proteinExistence type="predicted"/>
<dbReference type="Pfam" id="PF01232">
    <property type="entry name" value="Mannitol_dh"/>
    <property type="match status" value="1"/>
</dbReference>
<dbReference type="OrthoDB" id="418169at2759"/>
<dbReference type="InterPro" id="IPR013118">
    <property type="entry name" value="Mannitol_DH_C"/>
</dbReference>
<dbReference type="InterPro" id="IPR013328">
    <property type="entry name" value="6PGD_dom2"/>
</dbReference>
<dbReference type="Pfam" id="PF08125">
    <property type="entry name" value="Mannitol_dh_C"/>
    <property type="match status" value="1"/>
</dbReference>
<keyword evidence="1" id="KW-0560">Oxidoreductase</keyword>
<name>A0A8J2T2Z0_9STRA</name>
<accession>A0A8J2T2Z0</accession>
<dbReference type="GO" id="GO:0019594">
    <property type="term" value="P:mannitol metabolic process"/>
    <property type="evidence" value="ECO:0007669"/>
    <property type="project" value="InterPro"/>
</dbReference>
<keyword evidence="2" id="KW-0520">NAD</keyword>
<evidence type="ECO:0008006" key="7">
    <source>
        <dbReference type="Google" id="ProtNLM"/>
    </source>
</evidence>
<dbReference type="PANTHER" id="PTHR43362:SF1">
    <property type="entry name" value="MANNITOL DEHYDROGENASE 2-RELATED"/>
    <property type="match status" value="1"/>
</dbReference>
<feature type="domain" description="Mannitol dehydrogenase N-terminal" evidence="3">
    <location>
        <begin position="141"/>
        <end position="419"/>
    </location>
</feature>
<dbReference type="Proteomes" id="UP000789595">
    <property type="component" value="Unassembled WGS sequence"/>
</dbReference>
<dbReference type="PANTHER" id="PTHR43362">
    <property type="entry name" value="MANNITOL DEHYDROGENASE DSF1-RELATED"/>
    <property type="match status" value="1"/>
</dbReference>
<dbReference type="EMBL" id="CAKKNE010000006">
    <property type="protein sequence ID" value="CAH0379449.1"/>
    <property type="molecule type" value="Genomic_DNA"/>
</dbReference>
<evidence type="ECO:0000313" key="5">
    <source>
        <dbReference type="EMBL" id="CAH0379449.1"/>
    </source>
</evidence>
<organism evidence="5 6">
    <name type="scientific">Pelagomonas calceolata</name>
    <dbReference type="NCBI Taxonomy" id="35677"/>
    <lineage>
        <taxon>Eukaryota</taxon>
        <taxon>Sar</taxon>
        <taxon>Stramenopiles</taxon>
        <taxon>Ochrophyta</taxon>
        <taxon>Pelagophyceae</taxon>
        <taxon>Pelagomonadales</taxon>
        <taxon>Pelagomonadaceae</taxon>
        <taxon>Pelagomonas</taxon>
    </lineage>
</organism>
<dbReference type="Gene3D" id="3.40.50.720">
    <property type="entry name" value="NAD(P)-binding Rossmann-like Domain"/>
    <property type="match status" value="1"/>
</dbReference>
<dbReference type="InterPro" id="IPR023027">
    <property type="entry name" value="Mannitol_DH_CS"/>
</dbReference>
<keyword evidence="6" id="KW-1185">Reference proteome</keyword>
<dbReference type="SUPFAM" id="SSF48179">
    <property type="entry name" value="6-phosphogluconate dehydrogenase C-terminal domain-like"/>
    <property type="match status" value="1"/>
</dbReference>
<feature type="domain" description="Mannitol dehydrogenase C-terminal" evidence="4">
    <location>
        <begin position="433"/>
        <end position="567"/>
    </location>
</feature>
<dbReference type="GO" id="GO:0016616">
    <property type="term" value="F:oxidoreductase activity, acting on the CH-OH group of donors, NAD or NADP as acceptor"/>
    <property type="evidence" value="ECO:0007669"/>
    <property type="project" value="TreeGrafter"/>
</dbReference>
<dbReference type="Gene3D" id="1.10.1040.10">
    <property type="entry name" value="N-(1-d-carboxylethyl)-l-norvaline Dehydrogenase, domain 2"/>
    <property type="match status" value="1"/>
</dbReference>
<dbReference type="InterPro" id="IPR050988">
    <property type="entry name" value="Mannitol_DH/Oxidoreductase"/>
</dbReference>
<evidence type="ECO:0000256" key="1">
    <source>
        <dbReference type="ARBA" id="ARBA00023002"/>
    </source>
</evidence>
<dbReference type="PROSITE" id="PS00974">
    <property type="entry name" value="MANNITOL_DHGENASE"/>
    <property type="match status" value="1"/>
</dbReference>
<gene>
    <name evidence="5" type="ORF">PECAL_6P10740</name>
</gene>
<sequence length="707" mass="78157">MASFEPPTPKKAVDARTAASMLDSLNLSTPAVLRDKTQAELATQNLSGYEAMRRIRDDAAQFRRDYQNWRKGANKGAKGARGITTQTEGTVKIAHNPLTELTASQKSYPLQRRNLAKIAALGKLKVPSTPEPPKPTAFLAHLGVGGFHRSHQAYVTDVLLERATSRSVPDGYDNARRVSYKQLPGSGGDLNEIADVWGILGVGLMPWDKKMYDTLKRQDYLYTLLTRGNDGSEARVVQSIVGFLHVPEAPEAALQRLEKEDIRILSLTVTEKGYYRTPDGGLDINNALVKEDLNDWSNGLKQPKTAPGLICTVLLRRRGKAGPLTVMSCDNLPLNGNTARDSVLAFARLVDQDLATYIAQEVPFPNAMVDRITPVTKPEQIDILKQEYGVEDGWPVVAEPFLQWVVEDKFVKGRPAWEKACSGPNESVLFVDDVEPYELMKLRLLNSSHSAMAYVSLLACHKFVDEALTDIDVLTFLRAYMNEVVTTLVPVAGVNFIEYRAKLVERFSNPYIKDTLARLALDGSQKFEATLGRALVEHFKGCAACNFDVLALAFAAFLRCCATSTFDGIAPSPDITIDDPKKSLLEPLATDALRCCVQEHESGDALDVEAEDAWRAKGEQATSSFLSCVFGKGVEDFSELSALVYKHFTSLVFRGMRDCLASYRQEQLLRIKAEIAATYEVLRTLQRQEILLTPPEEAEATTIEVTS</sequence>